<dbReference type="InterPro" id="IPR016193">
    <property type="entry name" value="Cytidine_deaminase-like"/>
</dbReference>
<dbReference type="GO" id="GO:0006777">
    <property type="term" value="P:Mo-molybdopterin cofactor biosynthetic process"/>
    <property type="evidence" value="ECO:0007669"/>
    <property type="project" value="UniProtKB-KW"/>
</dbReference>
<proteinExistence type="predicted"/>
<dbReference type="EMBL" id="UINC01162778">
    <property type="protein sequence ID" value="SVD62718.1"/>
    <property type="molecule type" value="Genomic_DNA"/>
</dbReference>
<evidence type="ECO:0000313" key="3">
    <source>
        <dbReference type="EMBL" id="SVD62718.1"/>
    </source>
</evidence>
<dbReference type="Gene3D" id="3.40.140.10">
    <property type="entry name" value="Cytidine Deaminase, domain 2"/>
    <property type="match status" value="1"/>
</dbReference>
<dbReference type="Gene3D" id="3.10.20.10">
    <property type="match status" value="1"/>
</dbReference>
<dbReference type="PANTHER" id="PTHR30592">
    <property type="entry name" value="FORMATE DEHYDROGENASE"/>
    <property type="match status" value="1"/>
</dbReference>
<keyword evidence="1" id="KW-0963">Cytoplasm</keyword>
<dbReference type="Pfam" id="PF02634">
    <property type="entry name" value="FdhD-NarQ"/>
    <property type="match status" value="1"/>
</dbReference>
<evidence type="ECO:0008006" key="4">
    <source>
        <dbReference type="Google" id="ProtNLM"/>
    </source>
</evidence>
<protein>
    <recommendedName>
        <fullName evidence="4">Sulfurtransferase FdhD</fullName>
    </recommendedName>
</protein>
<sequence length="202" mass="21992">MISPGKGFSRVTVHRFTDGDLINQKDAVAVEEPLEIRLEYTVAGVLQRLPISITMRTPGEDFELAIGFLYAEGIIKNREDIVEISYCQGEELQKYNVVLVKLADGVGFDPKVLARNFYTTSSCGVCGKASLEAIDLKGCDPVSDVDLGVSSNVLRGMPNTLREKQGLFERTGGIHAAGLFNTSGECLLVQEDVGRHNAVDKL</sequence>
<name>A0A382WWT4_9ZZZZ</name>
<evidence type="ECO:0000256" key="2">
    <source>
        <dbReference type="ARBA" id="ARBA00023150"/>
    </source>
</evidence>
<reference evidence="3" key="1">
    <citation type="submission" date="2018-05" db="EMBL/GenBank/DDBJ databases">
        <authorList>
            <person name="Lanie J.A."/>
            <person name="Ng W.-L."/>
            <person name="Kazmierczak K.M."/>
            <person name="Andrzejewski T.M."/>
            <person name="Davidsen T.M."/>
            <person name="Wayne K.J."/>
            <person name="Tettelin H."/>
            <person name="Glass J.I."/>
            <person name="Rusch D."/>
            <person name="Podicherti R."/>
            <person name="Tsui H.-C.T."/>
            <person name="Winkler M.E."/>
        </authorList>
    </citation>
    <scope>NUCLEOTIDE SEQUENCE</scope>
</reference>
<dbReference type="GO" id="GO:0016783">
    <property type="term" value="F:sulfurtransferase activity"/>
    <property type="evidence" value="ECO:0007669"/>
    <property type="project" value="InterPro"/>
</dbReference>
<gene>
    <name evidence="3" type="ORF">METZ01_LOCUS415572</name>
</gene>
<accession>A0A382WWT4</accession>
<dbReference type="PANTHER" id="PTHR30592:SF1">
    <property type="entry name" value="SULFUR CARRIER PROTEIN FDHD"/>
    <property type="match status" value="1"/>
</dbReference>
<evidence type="ECO:0000256" key="1">
    <source>
        <dbReference type="ARBA" id="ARBA00022490"/>
    </source>
</evidence>
<dbReference type="SUPFAM" id="SSF53927">
    <property type="entry name" value="Cytidine deaminase-like"/>
    <property type="match status" value="1"/>
</dbReference>
<feature type="non-terminal residue" evidence="3">
    <location>
        <position position="202"/>
    </location>
</feature>
<organism evidence="3">
    <name type="scientific">marine metagenome</name>
    <dbReference type="NCBI Taxonomy" id="408172"/>
    <lineage>
        <taxon>unclassified sequences</taxon>
        <taxon>metagenomes</taxon>
        <taxon>ecological metagenomes</taxon>
    </lineage>
</organism>
<dbReference type="AlphaFoldDB" id="A0A382WWT4"/>
<keyword evidence="2" id="KW-0501">Molybdenum cofactor biosynthesis</keyword>
<dbReference type="InterPro" id="IPR003786">
    <property type="entry name" value="FdhD"/>
</dbReference>